<evidence type="ECO:0008006" key="2">
    <source>
        <dbReference type="Google" id="ProtNLM"/>
    </source>
</evidence>
<accession>A0AA48LZP0</accession>
<gene>
    <name evidence="1" type="ORF">AMST5_02289</name>
</gene>
<proteinExistence type="predicted"/>
<reference evidence="1" key="1">
    <citation type="submission" date="2023-07" db="EMBL/GenBank/DDBJ databases">
        <authorList>
            <person name="Pelsma A.J. K."/>
        </authorList>
    </citation>
    <scope>NUCLEOTIDE SEQUENCE</scope>
</reference>
<sequence>MRKLVLALFALMASALLSGCYSPTDRAIGGGAIGGLGGAGLGAALSGGSTTGTLAGAAIGAASGAAIGAATAPPPPPPPPACAEWGWDDYGRRICIGYY</sequence>
<dbReference type="PROSITE" id="PS51257">
    <property type="entry name" value="PROKAR_LIPOPROTEIN"/>
    <property type="match status" value="1"/>
</dbReference>
<organism evidence="1">
    <name type="scientific">freshwater sediment metagenome</name>
    <dbReference type="NCBI Taxonomy" id="556182"/>
    <lineage>
        <taxon>unclassified sequences</taxon>
        <taxon>metagenomes</taxon>
        <taxon>ecological metagenomes</taxon>
    </lineage>
</organism>
<evidence type="ECO:0000313" key="1">
    <source>
        <dbReference type="EMBL" id="CAJ0871073.1"/>
    </source>
</evidence>
<protein>
    <recommendedName>
        <fullName evidence="2">Glycine zipper domain-containing protein</fullName>
    </recommendedName>
</protein>
<dbReference type="EMBL" id="OY288114">
    <property type="protein sequence ID" value="CAJ0871073.1"/>
    <property type="molecule type" value="Genomic_DNA"/>
</dbReference>
<dbReference type="AlphaFoldDB" id="A0AA48LZP0"/>
<name>A0AA48LZP0_9ZZZZ</name>